<name>A0ABN9DAV4_9NEOB</name>
<accession>A0ABN9DAV4</accession>
<feature type="compositionally biased region" description="Gly residues" evidence="1">
    <location>
        <begin position="93"/>
        <end position="106"/>
    </location>
</feature>
<evidence type="ECO:0000313" key="2">
    <source>
        <dbReference type="EMBL" id="CAI9568638.1"/>
    </source>
</evidence>
<keyword evidence="3" id="KW-1185">Reference proteome</keyword>
<feature type="non-terminal residue" evidence="2">
    <location>
        <position position="1"/>
    </location>
</feature>
<comment type="caution">
    <text evidence="2">The sequence shown here is derived from an EMBL/GenBank/DDBJ whole genome shotgun (WGS) entry which is preliminary data.</text>
</comment>
<gene>
    <name evidence="2" type="ORF">SPARVUS_LOCUS6771088</name>
</gene>
<protein>
    <submittedName>
        <fullName evidence="2">Uncharacterized protein</fullName>
    </submittedName>
</protein>
<dbReference type="EMBL" id="CATNWA010014182">
    <property type="protein sequence ID" value="CAI9568638.1"/>
    <property type="molecule type" value="Genomic_DNA"/>
</dbReference>
<sequence>NLQLITECTQTRVVRAGEVEWSGRPGQEPLSRQGTKEQADRSQMGRVRDNQADKVPEEQAGEWSGIAGVSNVRGSEVPKEQAENSQGHKPGSGTHGQRGTEGSGRR</sequence>
<feature type="compositionally biased region" description="Basic and acidic residues" evidence="1">
    <location>
        <begin position="46"/>
        <end position="57"/>
    </location>
</feature>
<reference evidence="2" key="1">
    <citation type="submission" date="2023-05" db="EMBL/GenBank/DDBJ databases">
        <authorList>
            <person name="Stuckert A."/>
        </authorList>
    </citation>
    <scope>NUCLEOTIDE SEQUENCE</scope>
</reference>
<evidence type="ECO:0000313" key="3">
    <source>
        <dbReference type="Proteomes" id="UP001162483"/>
    </source>
</evidence>
<feature type="non-terminal residue" evidence="2">
    <location>
        <position position="106"/>
    </location>
</feature>
<evidence type="ECO:0000256" key="1">
    <source>
        <dbReference type="SAM" id="MobiDB-lite"/>
    </source>
</evidence>
<proteinExistence type="predicted"/>
<organism evidence="2 3">
    <name type="scientific">Staurois parvus</name>
    <dbReference type="NCBI Taxonomy" id="386267"/>
    <lineage>
        <taxon>Eukaryota</taxon>
        <taxon>Metazoa</taxon>
        <taxon>Chordata</taxon>
        <taxon>Craniata</taxon>
        <taxon>Vertebrata</taxon>
        <taxon>Euteleostomi</taxon>
        <taxon>Amphibia</taxon>
        <taxon>Batrachia</taxon>
        <taxon>Anura</taxon>
        <taxon>Neobatrachia</taxon>
        <taxon>Ranoidea</taxon>
        <taxon>Ranidae</taxon>
        <taxon>Staurois</taxon>
    </lineage>
</organism>
<dbReference type="Proteomes" id="UP001162483">
    <property type="component" value="Unassembled WGS sequence"/>
</dbReference>
<feature type="region of interest" description="Disordered" evidence="1">
    <location>
        <begin position="16"/>
        <end position="106"/>
    </location>
</feature>